<keyword evidence="1" id="KW-0547">Nucleotide-binding</keyword>
<dbReference type="SMART" id="SM00487">
    <property type="entry name" value="DEXDc"/>
    <property type="match status" value="1"/>
</dbReference>
<dbReference type="RefSeq" id="XP_067178940.1">
    <property type="nucleotide sequence ID" value="XM_067322143.1"/>
</dbReference>
<dbReference type="GeneID" id="92514655"/>
<evidence type="ECO:0000259" key="6">
    <source>
        <dbReference type="PROSITE" id="PS51192"/>
    </source>
</evidence>
<accession>A0A836H885</accession>
<dbReference type="Proteomes" id="UP000673552">
    <property type="component" value="Chromosome 21"/>
</dbReference>
<reference evidence="8 9" key="1">
    <citation type="submission" date="2021-03" db="EMBL/GenBank/DDBJ databases">
        <title>Leishmania (Mundinia) martiniquensis Genome sequencing and assembly.</title>
        <authorList>
            <person name="Almutairi H."/>
            <person name="Gatherer D."/>
        </authorList>
    </citation>
    <scope>NUCLEOTIDE SEQUENCE [LARGE SCALE GENOMIC DNA]</scope>
    <source>
        <strain evidence="8">LSCM1</strain>
    </source>
</reference>
<dbReference type="InterPro" id="IPR001650">
    <property type="entry name" value="Helicase_C-like"/>
</dbReference>
<dbReference type="InterPro" id="IPR027417">
    <property type="entry name" value="P-loop_NTPase"/>
</dbReference>
<evidence type="ECO:0000256" key="4">
    <source>
        <dbReference type="ARBA" id="ARBA00022840"/>
    </source>
</evidence>
<organism evidence="8 9">
    <name type="scientific">Leishmania martiniquensis</name>
    <dbReference type="NCBI Taxonomy" id="1580590"/>
    <lineage>
        <taxon>Eukaryota</taxon>
        <taxon>Discoba</taxon>
        <taxon>Euglenozoa</taxon>
        <taxon>Kinetoplastea</taxon>
        <taxon>Metakinetoplastina</taxon>
        <taxon>Trypanosomatida</taxon>
        <taxon>Trypanosomatidae</taxon>
        <taxon>Leishmaniinae</taxon>
        <taxon>Leishmania</taxon>
    </lineage>
</organism>
<feature type="compositionally biased region" description="Low complexity" evidence="5">
    <location>
        <begin position="468"/>
        <end position="485"/>
    </location>
</feature>
<dbReference type="InterPro" id="IPR050079">
    <property type="entry name" value="DEAD_box_RNA_helicase"/>
</dbReference>
<evidence type="ECO:0000259" key="7">
    <source>
        <dbReference type="PROSITE" id="PS51194"/>
    </source>
</evidence>
<feature type="domain" description="Helicase C-terminal" evidence="7">
    <location>
        <begin position="403"/>
        <end position="597"/>
    </location>
</feature>
<dbReference type="GO" id="GO:0005829">
    <property type="term" value="C:cytosol"/>
    <property type="evidence" value="ECO:0007669"/>
    <property type="project" value="TreeGrafter"/>
</dbReference>
<proteinExistence type="predicted"/>
<evidence type="ECO:0008006" key="10">
    <source>
        <dbReference type="Google" id="ProtNLM"/>
    </source>
</evidence>
<dbReference type="GO" id="GO:0003724">
    <property type="term" value="F:RNA helicase activity"/>
    <property type="evidence" value="ECO:0007669"/>
    <property type="project" value="TreeGrafter"/>
</dbReference>
<evidence type="ECO:0000313" key="9">
    <source>
        <dbReference type="Proteomes" id="UP000673552"/>
    </source>
</evidence>
<dbReference type="InterPro" id="IPR014001">
    <property type="entry name" value="Helicase_ATP-bd"/>
</dbReference>
<evidence type="ECO:0000313" key="8">
    <source>
        <dbReference type="EMBL" id="KAG5479385.1"/>
    </source>
</evidence>
<feature type="compositionally biased region" description="Low complexity" evidence="5">
    <location>
        <begin position="267"/>
        <end position="287"/>
    </location>
</feature>
<dbReference type="PANTHER" id="PTHR47959:SF19">
    <property type="entry name" value="NUCLEOLAR RNA HELICASE 2-A"/>
    <property type="match status" value="1"/>
</dbReference>
<name>A0A836H885_9TRYP</name>
<dbReference type="AlphaFoldDB" id="A0A836H885"/>
<dbReference type="Gene3D" id="3.40.50.300">
    <property type="entry name" value="P-loop containing nucleotide triphosphate hydrolases"/>
    <property type="match status" value="2"/>
</dbReference>
<dbReference type="SUPFAM" id="SSF52540">
    <property type="entry name" value="P-loop containing nucleoside triphosphate hydrolases"/>
    <property type="match status" value="2"/>
</dbReference>
<dbReference type="GO" id="GO:0016787">
    <property type="term" value="F:hydrolase activity"/>
    <property type="evidence" value="ECO:0007669"/>
    <property type="project" value="UniProtKB-KW"/>
</dbReference>
<keyword evidence="3" id="KW-0347">Helicase</keyword>
<evidence type="ECO:0000256" key="1">
    <source>
        <dbReference type="ARBA" id="ARBA00022741"/>
    </source>
</evidence>
<keyword evidence="2" id="KW-0378">Hydrolase</keyword>
<sequence length="701" mass="75754">MSVYSWETAGEGRRSQKAKKTGTVVLHTDDRVDTTFDRLQTEVIVEKLHFSKREAEEALADPHHRSNSVKTALMTASTAKVLQRKMGFDRLLPCQAQCYRGIFNGRDVILHSRTGSGKTLAYALPLVERHLLLEQHRQRGDAGAPAGPFLLVFVFSNDLAMQTKSVLEKIYGRRTNLRIAVAGFDDLHPSSDSKYVDILVGTVRGIDEAIRGHRVAAAATAVEEAEAQRELLLPGKKRPRSARPPPPPRAAAAVEAGEEKNDEGVGDSDAAGSVSGESGAEGTAGHASTREVGIISPACVRAIVVDEVDATLGPRFSATGRRMKNLLKFIRKANGSLTDGLLNDFRAHHYVLCGATIPNWVLKAGFLGVKKYHYQLVTVGSEKLPPQLECFHEKCRVADRVRAATRLLMEHTAFHGRAIVFGTLKQLRLLEVSLQTTTTANAAVTDTTTPAPSPNKSHKKGNRMSATVSAPGALSPSLSSSSSPPVVRALTSQKDELERVAAIEDFNSGVAQVLLCTDVAARGLDFTEVDTVLMLNLPRDALASETFVHRAGRTARVGRPGRCILLHDTSEEALVDAISKSTHVVFKALSPALAAHAGDPGQAQRGGKGKRSTAASAGDSDVALTSMKLVVRNPFRYKKPDVKVPSALHVLNANVNEPLKAVLKDIHEESGSNGEVVLFRVPVSHVHEVKQRLWKYTLQEA</sequence>
<dbReference type="InterPro" id="IPR011545">
    <property type="entry name" value="DEAD/DEAH_box_helicase_dom"/>
</dbReference>
<dbReference type="PROSITE" id="PS51194">
    <property type="entry name" value="HELICASE_CTER"/>
    <property type="match status" value="1"/>
</dbReference>
<dbReference type="CDD" id="cd18787">
    <property type="entry name" value="SF2_C_DEAD"/>
    <property type="match status" value="1"/>
</dbReference>
<dbReference type="OrthoDB" id="10256233at2759"/>
<evidence type="ECO:0000256" key="2">
    <source>
        <dbReference type="ARBA" id="ARBA00022801"/>
    </source>
</evidence>
<protein>
    <recommendedName>
        <fullName evidence="10">RNA helicase</fullName>
    </recommendedName>
</protein>
<evidence type="ECO:0000256" key="3">
    <source>
        <dbReference type="ARBA" id="ARBA00022806"/>
    </source>
</evidence>
<feature type="region of interest" description="Disordered" evidence="5">
    <location>
        <begin position="443"/>
        <end position="485"/>
    </location>
</feature>
<dbReference type="Pfam" id="PF00270">
    <property type="entry name" value="DEAD"/>
    <property type="match status" value="1"/>
</dbReference>
<dbReference type="PANTHER" id="PTHR47959">
    <property type="entry name" value="ATP-DEPENDENT RNA HELICASE RHLE-RELATED"/>
    <property type="match status" value="1"/>
</dbReference>
<dbReference type="Pfam" id="PF00271">
    <property type="entry name" value="Helicase_C"/>
    <property type="match status" value="1"/>
</dbReference>
<dbReference type="PROSITE" id="PS51192">
    <property type="entry name" value="HELICASE_ATP_BIND_1"/>
    <property type="match status" value="1"/>
</dbReference>
<keyword evidence="4" id="KW-0067">ATP-binding</keyword>
<comment type="caution">
    <text evidence="8">The sequence shown here is derived from an EMBL/GenBank/DDBJ whole genome shotgun (WGS) entry which is preliminary data.</text>
</comment>
<dbReference type="EMBL" id="JAFEUZ010000021">
    <property type="protein sequence ID" value="KAG5479385.1"/>
    <property type="molecule type" value="Genomic_DNA"/>
</dbReference>
<dbReference type="GO" id="GO:0005524">
    <property type="term" value="F:ATP binding"/>
    <property type="evidence" value="ECO:0007669"/>
    <property type="project" value="UniProtKB-KW"/>
</dbReference>
<gene>
    <name evidence="8" type="ORF">LSCM1_04645</name>
</gene>
<dbReference type="KEGG" id="lmat:92514655"/>
<feature type="domain" description="Helicase ATP-binding" evidence="6">
    <location>
        <begin position="99"/>
        <end position="375"/>
    </location>
</feature>
<evidence type="ECO:0000256" key="5">
    <source>
        <dbReference type="SAM" id="MobiDB-lite"/>
    </source>
</evidence>
<dbReference type="SMART" id="SM00490">
    <property type="entry name" value="HELICc"/>
    <property type="match status" value="1"/>
</dbReference>
<feature type="region of interest" description="Disordered" evidence="5">
    <location>
        <begin position="596"/>
        <end position="619"/>
    </location>
</feature>
<keyword evidence="9" id="KW-1185">Reference proteome</keyword>
<feature type="region of interest" description="Disordered" evidence="5">
    <location>
        <begin position="229"/>
        <end position="287"/>
    </location>
</feature>
<dbReference type="GO" id="GO:0003676">
    <property type="term" value="F:nucleic acid binding"/>
    <property type="evidence" value="ECO:0007669"/>
    <property type="project" value="InterPro"/>
</dbReference>